<keyword evidence="3" id="KW-1185">Reference proteome</keyword>
<comment type="caution">
    <text evidence="2">The sequence shown here is derived from an EMBL/GenBank/DDBJ whole genome shotgun (WGS) entry which is preliminary data.</text>
</comment>
<organism evidence="2 3">
    <name type="scientific">Angustibacter aerolatus</name>
    <dbReference type="NCBI Taxonomy" id="1162965"/>
    <lineage>
        <taxon>Bacteria</taxon>
        <taxon>Bacillati</taxon>
        <taxon>Actinomycetota</taxon>
        <taxon>Actinomycetes</taxon>
        <taxon>Kineosporiales</taxon>
        <taxon>Kineosporiaceae</taxon>
    </lineage>
</organism>
<proteinExistence type="predicted"/>
<protein>
    <submittedName>
        <fullName evidence="2">Uncharacterized protein</fullName>
    </submittedName>
</protein>
<gene>
    <name evidence="2" type="ORF">GCM10025868_13250</name>
</gene>
<feature type="compositionally biased region" description="Basic and acidic residues" evidence="1">
    <location>
        <begin position="121"/>
        <end position="139"/>
    </location>
</feature>
<name>A0ABQ6JFT6_9ACTN</name>
<reference evidence="3" key="1">
    <citation type="journal article" date="2019" name="Int. J. Syst. Evol. Microbiol.">
        <title>The Global Catalogue of Microorganisms (GCM) 10K type strain sequencing project: providing services to taxonomists for standard genome sequencing and annotation.</title>
        <authorList>
            <consortium name="The Broad Institute Genomics Platform"/>
            <consortium name="The Broad Institute Genome Sequencing Center for Infectious Disease"/>
            <person name="Wu L."/>
            <person name="Ma J."/>
        </authorList>
    </citation>
    <scope>NUCLEOTIDE SEQUENCE [LARGE SCALE GENOMIC DNA]</scope>
    <source>
        <strain evidence="3">NBRC 108730</strain>
    </source>
</reference>
<feature type="compositionally biased region" description="Low complexity" evidence="1">
    <location>
        <begin position="142"/>
        <end position="163"/>
    </location>
</feature>
<sequence>MVVGDGRLGDEGYRGYLVIQTPSTLERYERYVAPAAALVDEEAAARIGARWAVRDDGPPYAGPVLVVAGRLDATVGWAAAAEPGGPAPARGAGGAGRRGARPAARAARGAARAAAGVAAPRGERRLTRCERDEPAHRLWSEATRSAATTAAPAPGRGRGLARSDPPSAD</sequence>
<dbReference type="Proteomes" id="UP001157017">
    <property type="component" value="Unassembled WGS sequence"/>
</dbReference>
<dbReference type="EMBL" id="BSUZ01000001">
    <property type="protein sequence ID" value="GMA86075.1"/>
    <property type="molecule type" value="Genomic_DNA"/>
</dbReference>
<evidence type="ECO:0000313" key="3">
    <source>
        <dbReference type="Proteomes" id="UP001157017"/>
    </source>
</evidence>
<feature type="compositionally biased region" description="Low complexity" evidence="1">
    <location>
        <begin position="101"/>
        <end position="120"/>
    </location>
</feature>
<feature type="region of interest" description="Disordered" evidence="1">
    <location>
        <begin position="80"/>
        <end position="169"/>
    </location>
</feature>
<accession>A0ABQ6JFT6</accession>
<evidence type="ECO:0000256" key="1">
    <source>
        <dbReference type="SAM" id="MobiDB-lite"/>
    </source>
</evidence>
<evidence type="ECO:0000313" key="2">
    <source>
        <dbReference type="EMBL" id="GMA86075.1"/>
    </source>
</evidence>
<feature type="compositionally biased region" description="Low complexity" evidence="1">
    <location>
        <begin position="80"/>
        <end position="90"/>
    </location>
</feature>